<evidence type="ECO:0000313" key="2">
    <source>
        <dbReference type="EMBL" id="QQK06173.1"/>
    </source>
</evidence>
<accession>A0A7T6VLK0</accession>
<feature type="region of interest" description="Disordered" evidence="1">
    <location>
        <begin position="274"/>
        <end position="295"/>
    </location>
</feature>
<evidence type="ECO:0000313" key="3">
    <source>
        <dbReference type="Proteomes" id="UP000596205"/>
    </source>
</evidence>
<protein>
    <submittedName>
        <fullName evidence="2">Uncharacterized protein</fullName>
    </submittedName>
</protein>
<dbReference type="Proteomes" id="UP000596205">
    <property type="component" value="Chromosome 2"/>
</dbReference>
<sequence length="306" mass="34232">MSRPSPTAALRSENHKGTYDLITMTPDQINAVYQNLCQRTLNPAELQRRLDSAVNNFTAVDAVLYLPMYSMGMGQASITRRIDALRELPFAIEDAVSGRQTVADIEQIAVAGGKEFGMRRRVEELFMRAKEISAYGTDRLATVLQPKKNWSLDDIVDPFTVLYTFTGVADKAALHILMDLGWGVVKPDRHICRFVSRLGGQWKRYFPDGATDDLRPALTLPFVRAWQDACAPFSSSALAPPPSRNGVMFPSVSELSSRQVDRLVMWYAQDRAKEEHGWRPKPVCGKQPDCQSCSVQDCDAREQDSA</sequence>
<organism evidence="2 3">
    <name type="scientific">Burkholderia anthina</name>
    <dbReference type="NCBI Taxonomy" id="179879"/>
    <lineage>
        <taxon>Bacteria</taxon>
        <taxon>Pseudomonadati</taxon>
        <taxon>Pseudomonadota</taxon>
        <taxon>Betaproteobacteria</taxon>
        <taxon>Burkholderiales</taxon>
        <taxon>Burkholderiaceae</taxon>
        <taxon>Burkholderia</taxon>
        <taxon>Burkholderia cepacia complex</taxon>
    </lineage>
</organism>
<proteinExistence type="predicted"/>
<reference evidence="2 3" key="1">
    <citation type="submission" date="2020-12" db="EMBL/GenBank/DDBJ databases">
        <title>Complete genome sequence of Burkholderia anthina BJQ0011.</title>
        <authorList>
            <person name="Xu Y."/>
        </authorList>
    </citation>
    <scope>NUCLEOTIDE SEQUENCE [LARGE SCALE GENOMIC DNA]</scope>
    <source>
        <strain evidence="2 3">BJQ0011</strain>
    </source>
</reference>
<dbReference type="KEGG" id="bann:JFN94_20185"/>
<dbReference type="AlphaFoldDB" id="A0A7T6VLK0"/>
<name>A0A7T6VLK0_9BURK</name>
<dbReference type="RefSeq" id="WP_124830355.1">
    <property type="nucleotide sequence ID" value="NZ_CADEPR010000037.1"/>
</dbReference>
<dbReference type="EMBL" id="CP066770">
    <property type="protein sequence ID" value="QQK06173.1"/>
    <property type="molecule type" value="Genomic_DNA"/>
</dbReference>
<gene>
    <name evidence="2" type="ORF">JFN94_20185</name>
</gene>
<evidence type="ECO:0000256" key="1">
    <source>
        <dbReference type="SAM" id="MobiDB-lite"/>
    </source>
</evidence>